<feature type="domain" description="RNA polymerase sigma factor 70 region 4 type 2" evidence="6">
    <location>
        <begin position="113"/>
        <end position="165"/>
    </location>
</feature>
<reference evidence="8 9" key="2">
    <citation type="submission" date="2017-08" db="EMBL/GenBank/DDBJ databases">
        <authorList>
            <person name="de Groot N.N."/>
        </authorList>
    </citation>
    <scope>NUCLEOTIDE SEQUENCE [LARGE SCALE GENOMIC DNA]</scope>
    <source>
        <strain evidence="8">Orrdi1</strain>
    </source>
</reference>
<dbReference type="KEGG" id="odi:ODI_R0368"/>
<protein>
    <submittedName>
        <fullName evidence="7">FIG006045: Sigma factor, ECF subfamily</fullName>
    </submittedName>
</protein>
<evidence type="ECO:0000313" key="9">
    <source>
        <dbReference type="Proteomes" id="UP000078558"/>
    </source>
</evidence>
<gene>
    <name evidence="7" type="ORF">ODI_04166</name>
    <name evidence="8" type="ORF">ODI_R0368</name>
</gene>
<accession>A0A1C3K4G3</accession>
<organism evidence="7 9">
    <name type="scientific">Orrella dioscoreae</name>
    <dbReference type="NCBI Taxonomy" id="1851544"/>
    <lineage>
        <taxon>Bacteria</taxon>
        <taxon>Pseudomonadati</taxon>
        <taxon>Pseudomonadota</taxon>
        <taxon>Betaproteobacteria</taxon>
        <taxon>Burkholderiales</taxon>
        <taxon>Alcaligenaceae</taxon>
        <taxon>Orrella</taxon>
    </lineage>
</organism>
<dbReference type="GO" id="GO:0016987">
    <property type="term" value="F:sigma factor activity"/>
    <property type="evidence" value="ECO:0007669"/>
    <property type="project" value="UniProtKB-KW"/>
</dbReference>
<feature type="domain" description="RNA polymerase sigma-70 region 2" evidence="5">
    <location>
        <begin position="16"/>
        <end position="81"/>
    </location>
</feature>
<evidence type="ECO:0000256" key="2">
    <source>
        <dbReference type="ARBA" id="ARBA00023015"/>
    </source>
</evidence>
<sequence length="171" mass="19549">MPPSVESSRQQVLHGLYAENHSWLVSLLLRRMRHQGDAQDIASETFCQVVASREDPSLIREPRAYLTRIAKRLVYHLYRDREIERAYLQWLETASPDHAPSAEARAMAIQAIAQLDRLLDGLPRDVRRAFLYSQFDEMGYDEIAARLGVSTRTVARHIKQALLHCVAVAQA</sequence>
<dbReference type="SUPFAM" id="SSF88946">
    <property type="entry name" value="Sigma2 domain of RNA polymerase sigma factors"/>
    <property type="match status" value="1"/>
</dbReference>
<dbReference type="InterPro" id="IPR036388">
    <property type="entry name" value="WH-like_DNA-bd_sf"/>
</dbReference>
<dbReference type="Pfam" id="PF04542">
    <property type="entry name" value="Sigma70_r2"/>
    <property type="match status" value="1"/>
</dbReference>
<dbReference type="OrthoDB" id="8687055at2"/>
<dbReference type="Gene3D" id="1.10.1740.10">
    <property type="match status" value="1"/>
</dbReference>
<dbReference type="Pfam" id="PF08281">
    <property type="entry name" value="Sigma70_r4_2"/>
    <property type="match status" value="1"/>
</dbReference>
<dbReference type="InterPro" id="IPR013249">
    <property type="entry name" value="RNA_pol_sigma70_r4_t2"/>
</dbReference>
<proteinExistence type="inferred from homology"/>
<evidence type="ECO:0000256" key="1">
    <source>
        <dbReference type="ARBA" id="ARBA00010641"/>
    </source>
</evidence>
<dbReference type="GO" id="GO:0006352">
    <property type="term" value="P:DNA-templated transcription initiation"/>
    <property type="evidence" value="ECO:0007669"/>
    <property type="project" value="InterPro"/>
</dbReference>
<reference evidence="7 9" key="1">
    <citation type="submission" date="2016-06" db="EMBL/GenBank/DDBJ databases">
        <authorList>
            <person name="Kjaerup R.B."/>
            <person name="Dalgaard T.S."/>
            <person name="Juul-Madsen H.R."/>
        </authorList>
    </citation>
    <scope>NUCLEOTIDE SEQUENCE [LARGE SCALE GENOMIC DNA]</scope>
    <source>
        <strain evidence="7">Orrdi1</strain>
    </source>
</reference>
<keyword evidence="9" id="KW-1185">Reference proteome</keyword>
<dbReference type="GO" id="GO:0003677">
    <property type="term" value="F:DNA binding"/>
    <property type="evidence" value="ECO:0007669"/>
    <property type="project" value="InterPro"/>
</dbReference>
<dbReference type="RefSeq" id="WP_067756056.1">
    <property type="nucleotide sequence ID" value="NZ_LT907988.1"/>
</dbReference>
<keyword evidence="2" id="KW-0805">Transcription regulation</keyword>
<dbReference type="InterPro" id="IPR013324">
    <property type="entry name" value="RNA_pol_sigma_r3/r4-like"/>
</dbReference>
<dbReference type="Gene3D" id="1.10.10.10">
    <property type="entry name" value="Winged helix-like DNA-binding domain superfamily/Winged helix DNA-binding domain"/>
    <property type="match status" value="1"/>
</dbReference>
<dbReference type="PANTHER" id="PTHR43133">
    <property type="entry name" value="RNA POLYMERASE ECF-TYPE SIGMA FACTO"/>
    <property type="match status" value="1"/>
</dbReference>
<dbReference type="NCBIfam" id="TIGR02937">
    <property type="entry name" value="sigma70-ECF"/>
    <property type="match status" value="1"/>
</dbReference>
<keyword evidence="4" id="KW-0804">Transcription</keyword>
<dbReference type="SUPFAM" id="SSF88659">
    <property type="entry name" value="Sigma3 and sigma4 domains of RNA polymerase sigma factors"/>
    <property type="match status" value="1"/>
</dbReference>
<evidence type="ECO:0000259" key="5">
    <source>
        <dbReference type="Pfam" id="PF04542"/>
    </source>
</evidence>
<dbReference type="InterPro" id="IPR014284">
    <property type="entry name" value="RNA_pol_sigma-70_dom"/>
</dbReference>
<dbReference type="EMBL" id="FLRC01000033">
    <property type="protein sequence ID" value="SBT26393.1"/>
    <property type="molecule type" value="Genomic_DNA"/>
</dbReference>
<dbReference type="PANTHER" id="PTHR43133:SF63">
    <property type="entry name" value="RNA POLYMERASE SIGMA FACTOR FECI-RELATED"/>
    <property type="match status" value="1"/>
</dbReference>
<comment type="similarity">
    <text evidence="1">Belongs to the sigma-70 factor family. ECF subfamily.</text>
</comment>
<dbReference type="InterPro" id="IPR039425">
    <property type="entry name" value="RNA_pol_sigma-70-like"/>
</dbReference>
<dbReference type="STRING" id="1851544.ODI_04166"/>
<dbReference type="InterPro" id="IPR007627">
    <property type="entry name" value="RNA_pol_sigma70_r2"/>
</dbReference>
<dbReference type="EMBL" id="LT907988">
    <property type="protein sequence ID" value="SOE46601.1"/>
    <property type="molecule type" value="Genomic_DNA"/>
</dbReference>
<evidence type="ECO:0000256" key="3">
    <source>
        <dbReference type="ARBA" id="ARBA00023082"/>
    </source>
</evidence>
<name>A0A1C3K4G3_9BURK</name>
<evidence type="ECO:0000259" key="6">
    <source>
        <dbReference type="Pfam" id="PF08281"/>
    </source>
</evidence>
<evidence type="ECO:0000313" key="7">
    <source>
        <dbReference type="EMBL" id="SBT26393.1"/>
    </source>
</evidence>
<dbReference type="AlphaFoldDB" id="A0A1C3K4G3"/>
<dbReference type="InterPro" id="IPR013325">
    <property type="entry name" value="RNA_pol_sigma_r2"/>
</dbReference>
<keyword evidence="3" id="KW-0731">Sigma factor</keyword>
<dbReference type="Proteomes" id="UP000078558">
    <property type="component" value="Chromosome I"/>
</dbReference>
<evidence type="ECO:0000313" key="8">
    <source>
        <dbReference type="EMBL" id="SOE46601.1"/>
    </source>
</evidence>
<evidence type="ECO:0000256" key="4">
    <source>
        <dbReference type="ARBA" id="ARBA00023163"/>
    </source>
</evidence>